<dbReference type="RefSeq" id="XP_017879502.1">
    <property type="nucleotide sequence ID" value="XM_018024013.2"/>
</dbReference>
<dbReference type="PANTHER" id="PTHR13390">
    <property type="entry name" value="LIPASE"/>
    <property type="match status" value="1"/>
</dbReference>
<gene>
    <name evidence="13 14" type="primary">LOC108624611</name>
</gene>
<dbReference type="Proteomes" id="UP000694925">
    <property type="component" value="Unplaced"/>
</dbReference>
<comment type="similarity">
    <text evidence="3">Belongs to the AB hydrolase superfamily. LDAH family.</text>
</comment>
<name>A0AAJ7IY95_9HYME</name>
<evidence type="ECO:0000256" key="11">
    <source>
        <dbReference type="SAM" id="Phobius"/>
    </source>
</evidence>
<evidence type="ECO:0000256" key="9">
    <source>
        <dbReference type="ARBA" id="ARBA00039150"/>
    </source>
</evidence>
<feature type="transmembrane region" description="Helical" evidence="11">
    <location>
        <begin position="167"/>
        <end position="185"/>
    </location>
</feature>
<protein>
    <recommendedName>
        <fullName evidence="4">Lipid droplet-associated hydrolase</fullName>
        <ecNumber evidence="9">3.1.1.13</ecNumber>
    </recommendedName>
    <alternativeName>
        <fullName evidence="8">Lipid droplet-associated serine hydrolase</fullName>
    </alternativeName>
</protein>
<dbReference type="GO" id="GO:0034389">
    <property type="term" value="P:lipid droplet organization"/>
    <property type="evidence" value="ECO:0007669"/>
    <property type="project" value="UniProtKB-ARBA"/>
</dbReference>
<sequence>MQKAMLKWNGVPTQVVTAGRWIEEGLSPTGKRDVVIVVTGNPGIAEFYEEFTKSLKSRLPSEVPVWVIGHTGHVQPPSNLAITMPSVSNWEENYSLTAQVKHKVDFIKKYVPEDARLHLIGHSIGAWMILNILKDDSICKRVSKCYLLFPTIEQMAETKNGWFFTRIVSRIAFLLIFLSYIFSFFPKFLQRLLITAFFPIHGVPGSHNEAVLHLLNPKSLRNVLKLAKEEMKTVKQRDDPLITRNIDKLWFYYGNCDGWVPVKFYHDLKAKHPEARAQLCKQGYYHSFVLKHSREFGKLVGEAINLN</sequence>
<evidence type="ECO:0000313" key="12">
    <source>
        <dbReference type="Proteomes" id="UP000694925"/>
    </source>
</evidence>
<dbReference type="GO" id="GO:0005783">
    <property type="term" value="C:endoplasmic reticulum"/>
    <property type="evidence" value="ECO:0007669"/>
    <property type="project" value="UniProtKB-SubCell"/>
</dbReference>
<keyword evidence="7" id="KW-0256">Endoplasmic reticulum</keyword>
<proteinExistence type="inferred from homology"/>
<dbReference type="Gene3D" id="3.40.50.1820">
    <property type="entry name" value="alpha/beta hydrolase"/>
    <property type="match status" value="1"/>
</dbReference>
<evidence type="ECO:0000256" key="5">
    <source>
        <dbReference type="ARBA" id="ARBA00022677"/>
    </source>
</evidence>
<organism evidence="12 13">
    <name type="scientific">Ceratina calcarata</name>
    <dbReference type="NCBI Taxonomy" id="156304"/>
    <lineage>
        <taxon>Eukaryota</taxon>
        <taxon>Metazoa</taxon>
        <taxon>Ecdysozoa</taxon>
        <taxon>Arthropoda</taxon>
        <taxon>Hexapoda</taxon>
        <taxon>Insecta</taxon>
        <taxon>Pterygota</taxon>
        <taxon>Neoptera</taxon>
        <taxon>Endopterygota</taxon>
        <taxon>Hymenoptera</taxon>
        <taxon>Apocrita</taxon>
        <taxon>Aculeata</taxon>
        <taxon>Apoidea</taxon>
        <taxon>Anthophila</taxon>
        <taxon>Apidae</taxon>
        <taxon>Ceratina</taxon>
        <taxon>Zadontomerus</taxon>
    </lineage>
</organism>
<accession>A0AAJ7IY95</accession>
<keyword evidence="11" id="KW-1133">Transmembrane helix</keyword>
<dbReference type="EC" id="3.1.1.13" evidence="9"/>
<evidence type="ECO:0000313" key="13">
    <source>
        <dbReference type="RefSeq" id="XP_017879502.1"/>
    </source>
</evidence>
<keyword evidence="5" id="KW-0551">Lipid droplet</keyword>
<dbReference type="InterPro" id="IPR029058">
    <property type="entry name" value="AB_hydrolase_fold"/>
</dbReference>
<dbReference type="Pfam" id="PF10230">
    <property type="entry name" value="LIDHydrolase"/>
    <property type="match status" value="1"/>
</dbReference>
<evidence type="ECO:0000256" key="10">
    <source>
        <dbReference type="ARBA" id="ARBA00049527"/>
    </source>
</evidence>
<evidence type="ECO:0000256" key="6">
    <source>
        <dbReference type="ARBA" id="ARBA00022801"/>
    </source>
</evidence>
<keyword evidence="12" id="KW-1185">Reference proteome</keyword>
<dbReference type="RefSeq" id="XP_017879503.1">
    <property type="nucleotide sequence ID" value="XM_018024014.2"/>
</dbReference>
<dbReference type="GO" id="GO:0004771">
    <property type="term" value="F:sterol ester esterase activity"/>
    <property type="evidence" value="ECO:0007669"/>
    <property type="project" value="UniProtKB-EC"/>
</dbReference>
<dbReference type="CTD" id="38150"/>
<dbReference type="GeneID" id="108624611"/>
<keyword evidence="11" id="KW-0812">Transmembrane</keyword>
<comment type="catalytic activity">
    <reaction evidence="10">
        <text>a cholesterol ester + H2O = cholesterol + a fatty acid + H(+)</text>
        <dbReference type="Rhea" id="RHEA:36403"/>
        <dbReference type="ChEBI" id="CHEBI:15377"/>
        <dbReference type="ChEBI" id="CHEBI:15378"/>
        <dbReference type="ChEBI" id="CHEBI:16113"/>
        <dbReference type="ChEBI" id="CHEBI:17002"/>
        <dbReference type="ChEBI" id="CHEBI:28868"/>
        <dbReference type="EC" id="3.1.1.13"/>
    </reaction>
    <physiologicalReaction direction="left-to-right" evidence="10">
        <dbReference type="Rhea" id="RHEA:36404"/>
    </physiologicalReaction>
</comment>
<evidence type="ECO:0000256" key="8">
    <source>
        <dbReference type="ARBA" id="ARBA00031924"/>
    </source>
</evidence>
<dbReference type="InterPro" id="IPR019363">
    <property type="entry name" value="LDAH"/>
</dbReference>
<dbReference type="KEGG" id="ccal:108624611"/>
<evidence type="ECO:0000256" key="4">
    <source>
        <dbReference type="ARBA" id="ARBA00019242"/>
    </source>
</evidence>
<evidence type="ECO:0000256" key="1">
    <source>
        <dbReference type="ARBA" id="ARBA00004240"/>
    </source>
</evidence>
<dbReference type="GO" id="GO:0005811">
    <property type="term" value="C:lipid droplet"/>
    <property type="evidence" value="ECO:0007669"/>
    <property type="project" value="UniProtKB-SubCell"/>
</dbReference>
<keyword evidence="6 13" id="KW-0378">Hydrolase</keyword>
<dbReference type="FunFam" id="3.40.50.1820:FF:000068">
    <property type="entry name" value="Lipid droplet associated hydrolase"/>
    <property type="match status" value="1"/>
</dbReference>
<dbReference type="AlphaFoldDB" id="A0AAJ7IY95"/>
<comment type="subcellular location">
    <subcellularLocation>
        <location evidence="1">Endoplasmic reticulum</location>
    </subcellularLocation>
    <subcellularLocation>
        <location evidence="2">Lipid droplet</location>
    </subcellularLocation>
</comment>
<evidence type="ECO:0000256" key="3">
    <source>
        <dbReference type="ARBA" id="ARBA00008300"/>
    </source>
</evidence>
<evidence type="ECO:0000313" key="14">
    <source>
        <dbReference type="RefSeq" id="XP_017879503.1"/>
    </source>
</evidence>
<reference evidence="13 14" key="1">
    <citation type="submission" date="2025-04" db="UniProtKB">
        <authorList>
            <consortium name="RefSeq"/>
        </authorList>
    </citation>
    <scope>IDENTIFICATION</scope>
    <source>
        <tissue evidence="13 14">Whole body</tissue>
    </source>
</reference>
<evidence type="ECO:0000256" key="2">
    <source>
        <dbReference type="ARBA" id="ARBA00004502"/>
    </source>
</evidence>
<dbReference type="PANTHER" id="PTHR13390:SF0">
    <property type="entry name" value="LIPID DROPLET-ASSOCIATED HYDROLASE"/>
    <property type="match status" value="1"/>
</dbReference>
<dbReference type="SUPFAM" id="SSF53474">
    <property type="entry name" value="alpha/beta-Hydrolases"/>
    <property type="match status" value="1"/>
</dbReference>
<dbReference type="GO" id="GO:0019915">
    <property type="term" value="P:lipid storage"/>
    <property type="evidence" value="ECO:0007669"/>
    <property type="project" value="InterPro"/>
</dbReference>
<keyword evidence="11" id="KW-0472">Membrane</keyword>
<evidence type="ECO:0000256" key="7">
    <source>
        <dbReference type="ARBA" id="ARBA00022824"/>
    </source>
</evidence>